<dbReference type="EMBL" id="CAJVQB010005747">
    <property type="protein sequence ID" value="CAG8669123.1"/>
    <property type="molecule type" value="Genomic_DNA"/>
</dbReference>
<reference evidence="1 2" key="1">
    <citation type="submission" date="2021-06" db="EMBL/GenBank/DDBJ databases">
        <authorList>
            <person name="Kallberg Y."/>
            <person name="Tangrot J."/>
            <person name="Rosling A."/>
        </authorList>
    </citation>
    <scope>NUCLEOTIDE SEQUENCE [LARGE SCALE GENOMIC DNA]</scope>
    <source>
        <strain evidence="1 2">120-4 pot B 10/14</strain>
    </source>
</reference>
<accession>A0ABN7UUT2</accession>
<protein>
    <submittedName>
        <fullName evidence="1">42137_t:CDS:1</fullName>
    </submittedName>
</protein>
<sequence length="197" mass="23543">MPFSLWHEKQPEAHTVDQIWDIIVNSITEVANICLPKKRLQYSINNRRRQKKEKKSKTYKAIVQLSKWIRKEKKNQNQKIDTAFREEMILSIREINKKLNWMILSQKDKADKNQAKLKEIQERINDRCEMIDEKQGKMLASLLNKPFNKFKIDKLVKENGLQRSLLLKRDKILAHTKEHFSSQFKEKSLNLEEMPGK</sequence>
<evidence type="ECO:0000313" key="1">
    <source>
        <dbReference type="EMBL" id="CAG8669123.1"/>
    </source>
</evidence>
<proteinExistence type="predicted"/>
<comment type="caution">
    <text evidence="1">The sequence shown here is derived from an EMBL/GenBank/DDBJ whole genome shotgun (WGS) entry which is preliminary data.</text>
</comment>
<name>A0ABN7UUT2_GIGMA</name>
<dbReference type="Proteomes" id="UP000789901">
    <property type="component" value="Unassembled WGS sequence"/>
</dbReference>
<evidence type="ECO:0000313" key="2">
    <source>
        <dbReference type="Proteomes" id="UP000789901"/>
    </source>
</evidence>
<organism evidence="1 2">
    <name type="scientific">Gigaspora margarita</name>
    <dbReference type="NCBI Taxonomy" id="4874"/>
    <lineage>
        <taxon>Eukaryota</taxon>
        <taxon>Fungi</taxon>
        <taxon>Fungi incertae sedis</taxon>
        <taxon>Mucoromycota</taxon>
        <taxon>Glomeromycotina</taxon>
        <taxon>Glomeromycetes</taxon>
        <taxon>Diversisporales</taxon>
        <taxon>Gigasporaceae</taxon>
        <taxon>Gigaspora</taxon>
    </lineage>
</organism>
<keyword evidence="2" id="KW-1185">Reference proteome</keyword>
<gene>
    <name evidence="1" type="ORF">GMARGA_LOCUS10318</name>
</gene>